<keyword evidence="2" id="KW-0378">Hydrolase</keyword>
<evidence type="ECO:0000313" key="3">
    <source>
        <dbReference type="Proteomes" id="UP000595038"/>
    </source>
</evidence>
<dbReference type="InterPro" id="IPR003615">
    <property type="entry name" value="HNH_nuc"/>
</dbReference>
<accession>A0AB37GS68</accession>
<dbReference type="GO" id="GO:0008270">
    <property type="term" value="F:zinc ion binding"/>
    <property type="evidence" value="ECO:0007669"/>
    <property type="project" value="InterPro"/>
</dbReference>
<gene>
    <name evidence="2" type="ORF">I6G80_19585</name>
</gene>
<dbReference type="EMBL" id="CP065647">
    <property type="protein sequence ID" value="QPR72000.1"/>
    <property type="molecule type" value="Genomic_DNA"/>
</dbReference>
<dbReference type="GO" id="GO:0004519">
    <property type="term" value="F:endonuclease activity"/>
    <property type="evidence" value="ECO:0007669"/>
    <property type="project" value="UniProtKB-KW"/>
</dbReference>
<dbReference type="InterPro" id="IPR002711">
    <property type="entry name" value="HNH"/>
</dbReference>
<dbReference type="RefSeq" id="WP_016885834.1">
    <property type="nucleotide sequence ID" value="NZ_CP023729.1"/>
</dbReference>
<dbReference type="Gene3D" id="1.10.30.50">
    <property type="match status" value="1"/>
</dbReference>
<evidence type="ECO:0000259" key="1">
    <source>
        <dbReference type="SMART" id="SM00507"/>
    </source>
</evidence>
<reference evidence="2 3" key="1">
    <citation type="submission" date="2020-12" db="EMBL/GenBank/DDBJ databases">
        <title>FDA dAtabase for Regulatory Grade micrObial Sequences (FDA-ARGOS): Supporting development and validation of Infectious Disease Dx tests.</title>
        <authorList>
            <person name="Nelson B."/>
            <person name="Plummer A."/>
            <person name="Tallon L."/>
            <person name="Sadzewicz L."/>
            <person name="Zhao X."/>
            <person name="Boylan J."/>
            <person name="Ott S."/>
            <person name="Bowen H."/>
            <person name="Vavikolanu K."/>
            <person name="Mehta A."/>
            <person name="Aluvathingal J."/>
            <person name="Nadendla S."/>
            <person name="Myers T."/>
            <person name="Yan Y."/>
            <person name="Sichtig H."/>
        </authorList>
    </citation>
    <scope>NUCLEOTIDE SEQUENCE [LARGE SCALE GENOMIC DNA]</scope>
    <source>
        <strain evidence="2 3">FDAARGOS_923</strain>
    </source>
</reference>
<organism evidence="2 3">
    <name type="scientific">Bacillus licheniformis</name>
    <dbReference type="NCBI Taxonomy" id="1402"/>
    <lineage>
        <taxon>Bacteria</taxon>
        <taxon>Bacillati</taxon>
        <taxon>Bacillota</taxon>
        <taxon>Bacilli</taxon>
        <taxon>Bacillales</taxon>
        <taxon>Bacillaceae</taxon>
        <taxon>Bacillus</taxon>
    </lineage>
</organism>
<dbReference type="Proteomes" id="UP000595038">
    <property type="component" value="Chromosome"/>
</dbReference>
<dbReference type="GO" id="GO:0003676">
    <property type="term" value="F:nucleic acid binding"/>
    <property type="evidence" value="ECO:0007669"/>
    <property type="project" value="InterPro"/>
</dbReference>
<proteinExistence type="predicted"/>
<protein>
    <submittedName>
        <fullName evidence="2">HNH endonuclease</fullName>
    </submittedName>
</protein>
<dbReference type="SMART" id="SM00507">
    <property type="entry name" value="HNHc"/>
    <property type="match status" value="1"/>
</dbReference>
<name>A0AB37GS68_BACLI</name>
<dbReference type="Pfam" id="PF01844">
    <property type="entry name" value="HNH"/>
    <property type="match status" value="1"/>
</dbReference>
<sequence length="177" mass="20551">MGKKNSSDPIYNTAMPWWKHEIYGPELMGMRLLRKKSIKEMIKVTGNKFDVAGIEKDDSIPVPPPMAGMYMLHLNCTMHHVYQFREILDGKRNDFNDSRAINKHLKEQVKKKCKNRCVVCKSKDDLHMHHIKEYAKGGRTDLENLILLCASCHAETHKDNKSYHVLKSMLRKGENND</sequence>
<feature type="domain" description="HNH nuclease" evidence="1">
    <location>
        <begin position="104"/>
        <end position="154"/>
    </location>
</feature>
<keyword evidence="2" id="KW-0540">Nuclease</keyword>
<dbReference type="AlphaFoldDB" id="A0AB37GS68"/>
<dbReference type="CDD" id="cd00085">
    <property type="entry name" value="HNHc"/>
    <property type="match status" value="1"/>
</dbReference>
<evidence type="ECO:0000313" key="2">
    <source>
        <dbReference type="EMBL" id="QPR72000.1"/>
    </source>
</evidence>
<keyword evidence="2" id="KW-0255">Endonuclease</keyword>